<dbReference type="InterPro" id="IPR007612">
    <property type="entry name" value="LOR"/>
</dbReference>
<keyword evidence="3" id="KW-1185">Reference proteome</keyword>
<organism evidence="2 3">
    <name type="scientific">Rehmannia glutinosa</name>
    <name type="common">Chinese foxglove</name>
    <dbReference type="NCBI Taxonomy" id="99300"/>
    <lineage>
        <taxon>Eukaryota</taxon>
        <taxon>Viridiplantae</taxon>
        <taxon>Streptophyta</taxon>
        <taxon>Embryophyta</taxon>
        <taxon>Tracheophyta</taxon>
        <taxon>Spermatophyta</taxon>
        <taxon>Magnoliopsida</taxon>
        <taxon>eudicotyledons</taxon>
        <taxon>Gunneridae</taxon>
        <taxon>Pentapetalae</taxon>
        <taxon>asterids</taxon>
        <taxon>lamiids</taxon>
        <taxon>Lamiales</taxon>
        <taxon>Orobanchaceae</taxon>
        <taxon>Rehmannieae</taxon>
        <taxon>Rehmannia</taxon>
    </lineage>
</organism>
<dbReference type="Proteomes" id="UP001318860">
    <property type="component" value="Unassembled WGS sequence"/>
</dbReference>
<proteinExistence type="inferred from homology"/>
<evidence type="ECO:0008006" key="4">
    <source>
        <dbReference type="Google" id="ProtNLM"/>
    </source>
</evidence>
<evidence type="ECO:0000256" key="1">
    <source>
        <dbReference type="ARBA" id="ARBA00005437"/>
    </source>
</evidence>
<dbReference type="InterPro" id="IPR025659">
    <property type="entry name" value="Tubby-like_C"/>
</dbReference>
<dbReference type="Pfam" id="PF04525">
    <property type="entry name" value="LOR"/>
    <property type="match status" value="1"/>
</dbReference>
<comment type="similarity">
    <text evidence="1">Belongs to the LOR family.</text>
</comment>
<protein>
    <recommendedName>
        <fullName evidence="4">Protein LURP-one-related 6</fullName>
    </recommendedName>
</protein>
<name>A0ABR0X083_REHGL</name>
<gene>
    <name evidence="2" type="ORF">DH2020_014672</name>
</gene>
<dbReference type="PANTHER" id="PTHR31087">
    <property type="match status" value="1"/>
</dbReference>
<sequence length="264" mass="29317">MPIVSKVYCSPYEVVLAVRRRPNVVNGGGFAVADCSQRVVFRVDGCGILGKKQELVLRDVDGNSLLLIRQKGSVIEALRFLKRWKGFSYDFLGSEKLVFTLKEPNSCFSNKNPIRISLESNGSSSNFEMRGDFSVRSCSIVNSSTGHVVAQIGVKEVEQVMSGRDLYHVKIMPGIDQVFVFGVIAVLDYIYDGSTRWEIREDHLANRPKGLDLSEPNDSGLKLSLSRESKSLIDGEEHLKVWGKGSSALTLSPEIHHRLGLRAM</sequence>
<dbReference type="PANTHER" id="PTHR31087:SF3">
    <property type="entry name" value="PROTEIN LURP-ONE-RELATED 6"/>
    <property type="match status" value="1"/>
</dbReference>
<comment type="caution">
    <text evidence="2">The sequence shown here is derived from an EMBL/GenBank/DDBJ whole genome shotgun (WGS) entry which is preliminary data.</text>
</comment>
<evidence type="ECO:0000313" key="2">
    <source>
        <dbReference type="EMBL" id="KAK6152037.1"/>
    </source>
</evidence>
<reference evidence="2 3" key="1">
    <citation type="journal article" date="2021" name="Comput. Struct. Biotechnol. J.">
        <title>De novo genome assembly of the potent medicinal plant Rehmannia glutinosa using nanopore technology.</title>
        <authorList>
            <person name="Ma L."/>
            <person name="Dong C."/>
            <person name="Song C."/>
            <person name="Wang X."/>
            <person name="Zheng X."/>
            <person name="Niu Y."/>
            <person name="Chen S."/>
            <person name="Feng W."/>
        </authorList>
    </citation>
    <scope>NUCLEOTIDE SEQUENCE [LARGE SCALE GENOMIC DNA]</scope>
    <source>
        <strain evidence="2">DH-2019</strain>
    </source>
</reference>
<dbReference type="SUPFAM" id="SSF54518">
    <property type="entry name" value="Tubby C-terminal domain-like"/>
    <property type="match status" value="1"/>
</dbReference>
<dbReference type="EMBL" id="JABTTQ020000007">
    <property type="protein sequence ID" value="KAK6152037.1"/>
    <property type="molecule type" value="Genomic_DNA"/>
</dbReference>
<dbReference type="InterPro" id="IPR038595">
    <property type="entry name" value="LOR_sf"/>
</dbReference>
<dbReference type="Gene3D" id="2.40.160.200">
    <property type="entry name" value="LURP1-related"/>
    <property type="match status" value="1"/>
</dbReference>
<evidence type="ECO:0000313" key="3">
    <source>
        <dbReference type="Proteomes" id="UP001318860"/>
    </source>
</evidence>
<accession>A0ABR0X083</accession>